<protein>
    <submittedName>
        <fullName evidence="6">H(2)/formate:CoB-CoM heterodisulfide,ferredoxin reductase subunit B2</fullName>
        <ecNumber evidence="6">1.8.98.5</ecNumber>
    </submittedName>
</protein>
<dbReference type="EMBL" id="CP104013">
    <property type="protein sequence ID" value="UYP45719.1"/>
    <property type="molecule type" value="Genomic_DNA"/>
</dbReference>
<keyword evidence="4 6" id="KW-0560">Oxidoreductase</keyword>
<dbReference type="GO" id="GO:0016491">
    <property type="term" value="F:oxidoreductase activity"/>
    <property type="evidence" value="ECO:0007669"/>
    <property type="project" value="UniProtKB-KW"/>
</dbReference>
<gene>
    <name evidence="6" type="ORF">NEF87_002004</name>
</gene>
<dbReference type="PANTHER" id="PTHR42947">
    <property type="entry name" value="COB--COM HETERODISULFIDE REDUCTASE SUBUNIT B 1"/>
    <property type="match status" value="1"/>
</dbReference>
<dbReference type="Proteomes" id="UP001208689">
    <property type="component" value="Chromosome"/>
</dbReference>
<organism evidence="6 7">
    <name type="scientific">Candidatus Lokiarchaeum ossiferum</name>
    <dbReference type="NCBI Taxonomy" id="2951803"/>
    <lineage>
        <taxon>Archaea</taxon>
        <taxon>Promethearchaeati</taxon>
        <taxon>Promethearchaeota</taxon>
        <taxon>Promethearchaeia</taxon>
        <taxon>Promethearchaeales</taxon>
        <taxon>Promethearchaeaceae</taxon>
        <taxon>Candidatus Lokiarchaeum</taxon>
    </lineage>
</organism>
<evidence type="ECO:0000313" key="7">
    <source>
        <dbReference type="Proteomes" id="UP001208689"/>
    </source>
</evidence>
<feature type="domain" description="Cysteine-rich" evidence="5">
    <location>
        <begin position="8"/>
        <end position="89"/>
    </location>
</feature>
<dbReference type="InterPro" id="IPR051278">
    <property type="entry name" value="HdrB/HdrD_reductase"/>
</dbReference>
<evidence type="ECO:0000313" key="6">
    <source>
        <dbReference type="EMBL" id="UYP45719.1"/>
    </source>
</evidence>
<evidence type="ECO:0000256" key="2">
    <source>
        <dbReference type="ARBA" id="ARBA00010431"/>
    </source>
</evidence>
<evidence type="ECO:0000256" key="1">
    <source>
        <dbReference type="ARBA" id="ARBA00004808"/>
    </source>
</evidence>
<dbReference type="NCBIfam" id="TIGR03288">
    <property type="entry name" value="CoB_CoM_SS_B"/>
    <property type="match status" value="1"/>
</dbReference>
<proteinExistence type="inferred from homology"/>
<dbReference type="EC" id="1.8.98.5" evidence="6"/>
<keyword evidence="7" id="KW-1185">Reference proteome</keyword>
<dbReference type="InterPro" id="IPR017678">
    <property type="entry name" value="CoB/CoM_hetero-S_Rdtase_bsu"/>
</dbReference>
<keyword evidence="3" id="KW-0484">Methanogenesis</keyword>
<comment type="pathway">
    <text evidence="1">Cofactor metabolism; coenzyme M-coenzyme B heterodisulfide reduction; coenzyme B and coenzyme M from coenzyme M-coenzyme B heterodisulfide: step 1/1.</text>
</comment>
<reference evidence="6" key="1">
    <citation type="submission" date="2022-09" db="EMBL/GenBank/DDBJ databases">
        <title>Actin cytoskeleton and complex cell architecture in an #Asgard archaeon.</title>
        <authorList>
            <person name="Ponce Toledo R.I."/>
            <person name="Schleper C."/>
            <person name="Rodrigues Oliveira T."/>
            <person name="Wollweber F."/>
            <person name="Xu J."/>
            <person name="Rittmann S."/>
            <person name="Klingl A."/>
            <person name="Pilhofer M."/>
        </authorList>
    </citation>
    <scope>NUCLEOTIDE SEQUENCE</scope>
    <source>
        <strain evidence="6">B-35</strain>
    </source>
</reference>
<dbReference type="PANTHER" id="PTHR42947:SF1">
    <property type="entry name" value="COB--COM HETERODISULFIDE REDUCTASE SUBUNIT B 1"/>
    <property type="match status" value="1"/>
</dbReference>
<evidence type="ECO:0000256" key="4">
    <source>
        <dbReference type="ARBA" id="ARBA00023002"/>
    </source>
</evidence>
<accession>A0ABY6HTC9</accession>
<feature type="domain" description="Cysteine-rich" evidence="5">
    <location>
        <begin position="152"/>
        <end position="243"/>
    </location>
</feature>
<sequence>MAEQKAFALYLGCLAPHRYPQIEKATRFLLEKMGYRIAEMERAACCPAPGVLRSFNKFDWMVAGARNICIAEKQGVDLITVCNGCFGTLIDINKHLKKDEAARAEVNEKLKLLGDYEFQGTINVRHIAEFLAVEIGPYEIEDYLVRKIHGNVAIHYGCHFLKPPEVREIDDPENPVILEDFIEALGLKSLDFRDKLTCCGAGGGIKAAYAETSMTVFGAKMENIDEVKPDFILDICPFCHLQFETGQDYLNKNHETNYDYPVLHLSQITAYCMGMDEKFVGLQYQQMGKEYKLNSVEVESSE</sequence>
<comment type="similarity">
    <text evidence="2">Belongs to the HdrB family.</text>
</comment>
<name>A0ABY6HTC9_9ARCH</name>
<dbReference type="Pfam" id="PF02754">
    <property type="entry name" value="CCG"/>
    <property type="match status" value="2"/>
</dbReference>
<dbReference type="Gene3D" id="1.20.1050.140">
    <property type="match status" value="1"/>
</dbReference>
<evidence type="ECO:0000259" key="5">
    <source>
        <dbReference type="Pfam" id="PF02754"/>
    </source>
</evidence>
<dbReference type="InterPro" id="IPR004017">
    <property type="entry name" value="Cys_rich_dom"/>
</dbReference>
<evidence type="ECO:0000256" key="3">
    <source>
        <dbReference type="ARBA" id="ARBA00022994"/>
    </source>
</evidence>